<dbReference type="Gene3D" id="3.40.1160.10">
    <property type="entry name" value="Acetylglutamate kinase-like"/>
    <property type="match status" value="1"/>
</dbReference>
<keyword evidence="2" id="KW-0547">Nucleotide-binding</keyword>
<reference evidence="6" key="1">
    <citation type="submission" date="2018-05" db="EMBL/GenBank/DDBJ databases">
        <authorList>
            <person name="Lanie J.A."/>
            <person name="Ng W.-L."/>
            <person name="Kazmierczak K.M."/>
            <person name="Andrzejewski T.M."/>
            <person name="Davidsen T.M."/>
            <person name="Wayne K.J."/>
            <person name="Tettelin H."/>
            <person name="Glass J.I."/>
            <person name="Rusch D."/>
            <person name="Podicherti R."/>
            <person name="Tsui H.-C.T."/>
            <person name="Winkler M.E."/>
        </authorList>
    </citation>
    <scope>NUCLEOTIDE SEQUENCE</scope>
</reference>
<organism evidence="6">
    <name type="scientific">marine metagenome</name>
    <dbReference type="NCBI Taxonomy" id="408172"/>
    <lineage>
        <taxon>unclassified sequences</taxon>
        <taxon>metagenomes</taxon>
        <taxon>ecological metagenomes</taxon>
    </lineage>
</organism>
<evidence type="ECO:0000313" key="6">
    <source>
        <dbReference type="EMBL" id="SVB64747.1"/>
    </source>
</evidence>
<protein>
    <recommendedName>
        <fullName evidence="5">Aspartate/glutamate/uridylate kinase domain-containing protein</fullName>
    </recommendedName>
</protein>
<feature type="non-terminal residue" evidence="6">
    <location>
        <position position="109"/>
    </location>
</feature>
<proteinExistence type="predicted"/>
<dbReference type="InterPro" id="IPR001048">
    <property type="entry name" value="Asp/Glu/Uridylate_kinase"/>
</dbReference>
<accession>A0A382FRH7</accession>
<name>A0A382FRH7_9ZZZZ</name>
<keyword evidence="4" id="KW-0067">ATP-binding</keyword>
<dbReference type="SUPFAM" id="SSF53633">
    <property type="entry name" value="Carbamate kinase-like"/>
    <property type="match status" value="1"/>
</dbReference>
<evidence type="ECO:0000256" key="3">
    <source>
        <dbReference type="ARBA" id="ARBA00022777"/>
    </source>
</evidence>
<feature type="non-terminal residue" evidence="6">
    <location>
        <position position="1"/>
    </location>
</feature>
<dbReference type="AlphaFoldDB" id="A0A382FRH7"/>
<sequence>VDEKGKVRKKWLDEFVKDIILLIRSNKKVIIVSSGAIALGCNLLNVSKSSLKLDKSQAIASIGQIELMNLYKKTFNKKKINVSQILLTLEDTEKRRRSLNARRTIENLL</sequence>
<evidence type="ECO:0000259" key="5">
    <source>
        <dbReference type="Pfam" id="PF00696"/>
    </source>
</evidence>
<dbReference type="GO" id="GO:0005829">
    <property type="term" value="C:cytosol"/>
    <property type="evidence" value="ECO:0007669"/>
    <property type="project" value="TreeGrafter"/>
</dbReference>
<evidence type="ECO:0000256" key="2">
    <source>
        <dbReference type="ARBA" id="ARBA00022741"/>
    </source>
</evidence>
<dbReference type="GO" id="GO:0005524">
    <property type="term" value="F:ATP binding"/>
    <property type="evidence" value="ECO:0007669"/>
    <property type="project" value="UniProtKB-KW"/>
</dbReference>
<dbReference type="EMBL" id="UINC01051054">
    <property type="protein sequence ID" value="SVB64747.1"/>
    <property type="molecule type" value="Genomic_DNA"/>
</dbReference>
<keyword evidence="1" id="KW-0808">Transferase</keyword>
<dbReference type="GO" id="GO:0004349">
    <property type="term" value="F:glutamate 5-kinase activity"/>
    <property type="evidence" value="ECO:0007669"/>
    <property type="project" value="TreeGrafter"/>
</dbReference>
<evidence type="ECO:0000256" key="1">
    <source>
        <dbReference type="ARBA" id="ARBA00022679"/>
    </source>
</evidence>
<dbReference type="Pfam" id="PF00696">
    <property type="entry name" value="AA_kinase"/>
    <property type="match status" value="1"/>
</dbReference>
<dbReference type="InterPro" id="IPR036393">
    <property type="entry name" value="AceGlu_kinase-like_sf"/>
</dbReference>
<dbReference type="PRINTS" id="PR00474">
    <property type="entry name" value="GLU5KINASE"/>
</dbReference>
<dbReference type="InterPro" id="IPR001057">
    <property type="entry name" value="Glu/AcGlu_kinase"/>
</dbReference>
<keyword evidence="3" id="KW-0418">Kinase</keyword>
<feature type="domain" description="Aspartate/glutamate/uridylate kinase" evidence="5">
    <location>
        <begin position="8"/>
        <end position="109"/>
    </location>
</feature>
<evidence type="ECO:0000256" key="4">
    <source>
        <dbReference type="ARBA" id="ARBA00022840"/>
    </source>
</evidence>
<gene>
    <name evidence="6" type="ORF">METZ01_LOCUS217601</name>
</gene>
<dbReference type="PANTHER" id="PTHR43654:SF1">
    <property type="entry name" value="ISOPENTENYL PHOSPHATE KINASE"/>
    <property type="match status" value="1"/>
</dbReference>
<dbReference type="PANTHER" id="PTHR43654">
    <property type="entry name" value="GLUTAMATE 5-KINASE"/>
    <property type="match status" value="1"/>
</dbReference>